<feature type="transmembrane region" description="Helical" evidence="1">
    <location>
        <begin position="33"/>
        <end position="53"/>
    </location>
</feature>
<comment type="caution">
    <text evidence="3">The sequence shown here is derived from an EMBL/GenBank/DDBJ whole genome shotgun (WGS) entry which is preliminary data.</text>
</comment>
<reference evidence="3 4" key="1">
    <citation type="journal article" date="2016" name="Nat. Commun.">
        <title>Thousands of microbial genomes shed light on interconnected biogeochemical processes in an aquifer system.</title>
        <authorList>
            <person name="Anantharaman K."/>
            <person name="Brown C.T."/>
            <person name="Hug L.A."/>
            <person name="Sharon I."/>
            <person name="Castelle C.J."/>
            <person name="Probst A.J."/>
            <person name="Thomas B.C."/>
            <person name="Singh A."/>
            <person name="Wilkins M.J."/>
            <person name="Karaoz U."/>
            <person name="Brodie E.L."/>
            <person name="Williams K.H."/>
            <person name="Hubbard S.S."/>
            <person name="Banfield J.F."/>
        </authorList>
    </citation>
    <scope>NUCLEOTIDE SEQUENCE [LARGE SCALE GENOMIC DNA]</scope>
</reference>
<keyword evidence="1" id="KW-0812">Transmembrane</keyword>
<evidence type="ECO:0000313" key="3">
    <source>
        <dbReference type="EMBL" id="OGG26079.1"/>
    </source>
</evidence>
<dbReference type="AlphaFoldDB" id="A0A1F6AN03"/>
<evidence type="ECO:0000256" key="1">
    <source>
        <dbReference type="SAM" id="Phobius"/>
    </source>
</evidence>
<gene>
    <name evidence="3" type="ORF">A2960_06010</name>
</gene>
<dbReference type="SUPFAM" id="SSF103481">
    <property type="entry name" value="Multidrug resistance efflux transporter EmrE"/>
    <property type="match status" value="1"/>
</dbReference>
<feature type="transmembrane region" description="Helical" evidence="1">
    <location>
        <begin position="268"/>
        <end position="286"/>
    </location>
</feature>
<evidence type="ECO:0000259" key="2">
    <source>
        <dbReference type="Pfam" id="PF00892"/>
    </source>
</evidence>
<dbReference type="Proteomes" id="UP000176609">
    <property type="component" value="Unassembled WGS sequence"/>
</dbReference>
<feature type="transmembrane region" description="Helical" evidence="1">
    <location>
        <begin position="6"/>
        <end position="24"/>
    </location>
</feature>
<dbReference type="Pfam" id="PF00892">
    <property type="entry name" value="EamA"/>
    <property type="match status" value="1"/>
</dbReference>
<protein>
    <recommendedName>
        <fullName evidence="2">EamA domain-containing protein</fullName>
    </recommendedName>
</protein>
<evidence type="ECO:0000313" key="4">
    <source>
        <dbReference type="Proteomes" id="UP000176609"/>
    </source>
</evidence>
<accession>A0A1F6AN03</accession>
<name>A0A1F6AN03_9BACT</name>
<keyword evidence="1" id="KW-1133">Transmembrane helix</keyword>
<dbReference type="InterPro" id="IPR000620">
    <property type="entry name" value="EamA_dom"/>
</dbReference>
<organism evidence="3 4">
    <name type="scientific">Candidatus Gottesmanbacteria bacterium RIFCSPLOWO2_01_FULL_39_12b</name>
    <dbReference type="NCBI Taxonomy" id="1798388"/>
    <lineage>
        <taxon>Bacteria</taxon>
        <taxon>Candidatus Gottesmaniibacteriota</taxon>
    </lineage>
</organism>
<dbReference type="GO" id="GO:0016020">
    <property type="term" value="C:membrane"/>
    <property type="evidence" value="ECO:0007669"/>
    <property type="project" value="InterPro"/>
</dbReference>
<proteinExistence type="predicted"/>
<feature type="transmembrane region" description="Helical" evidence="1">
    <location>
        <begin position="116"/>
        <end position="134"/>
    </location>
</feature>
<dbReference type="Gene3D" id="1.10.3730.20">
    <property type="match status" value="1"/>
</dbReference>
<dbReference type="InterPro" id="IPR037185">
    <property type="entry name" value="EmrE-like"/>
</dbReference>
<feature type="transmembrane region" description="Helical" evidence="1">
    <location>
        <begin position="177"/>
        <end position="196"/>
    </location>
</feature>
<feature type="transmembrane region" description="Helical" evidence="1">
    <location>
        <begin position="146"/>
        <end position="165"/>
    </location>
</feature>
<dbReference type="EMBL" id="MFJR01000014">
    <property type="protein sequence ID" value="OGG26079.1"/>
    <property type="molecule type" value="Genomic_DNA"/>
</dbReference>
<sequence>MPFYIFAWIATVAYGGVAITVKLTSKYVISNPWLFNFLFQLFVLIIIFPIALFNHAGWPTNWESIIFASIFFALFYLLYTMAIYRLDITVFAPLFNFRAIMSVFLAWLFLGESLTTNQIFLITLIFIASLFASIDEKLSLSSFFKPAIGIAIASVTSLALSNLFIKKAIIANSYWQLLMWQYVFSQILLLITIPQFKDDIRKLTLKQAGVVLLVATIFVIGELTSTRAYVENVGISAVIISLPASMIMAFFFSVFAPKLLEKHTLKVYAIRFTAAAIMIAAALKLSA</sequence>
<keyword evidence="1" id="KW-0472">Membrane</keyword>
<feature type="transmembrane region" description="Helical" evidence="1">
    <location>
        <begin position="65"/>
        <end position="84"/>
    </location>
</feature>
<feature type="domain" description="EamA" evidence="2">
    <location>
        <begin position="4"/>
        <end position="133"/>
    </location>
</feature>
<feature type="transmembrane region" description="Helical" evidence="1">
    <location>
        <begin position="235"/>
        <end position="256"/>
    </location>
</feature>
<feature type="transmembrane region" description="Helical" evidence="1">
    <location>
        <begin position="208"/>
        <end position="229"/>
    </location>
</feature>